<dbReference type="AlphaFoldDB" id="A0A0C3E1B1"/>
<feature type="compositionally biased region" description="Basic residues" evidence="1">
    <location>
        <begin position="28"/>
        <end position="38"/>
    </location>
</feature>
<keyword evidence="3" id="KW-1185">Reference proteome</keyword>
<dbReference type="Proteomes" id="UP000053989">
    <property type="component" value="Unassembled WGS sequence"/>
</dbReference>
<dbReference type="EMBL" id="KN822017">
    <property type="protein sequence ID" value="KIM66570.1"/>
    <property type="molecule type" value="Genomic_DNA"/>
</dbReference>
<reference evidence="2 3" key="1">
    <citation type="submission" date="2014-04" db="EMBL/GenBank/DDBJ databases">
        <authorList>
            <consortium name="DOE Joint Genome Institute"/>
            <person name="Kuo A."/>
            <person name="Kohler A."/>
            <person name="Nagy L.G."/>
            <person name="Floudas D."/>
            <person name="Copeland A."/>
            <person name="Barry K.W."/>
            <person name="Cichocki N."/>
            <person name="Veneault-Fourrey C."/>
            <person name="LaButti K."/>
            <person name="Lindquist E.A."/>
            <person name="Lipzen A."/>
            <person name="Lundell T."/>
            <person name="Morin E."/>
            <person name="Murat C."/>
            <person name="Sun H."/>
            <person name="Tunlid A."/>
            <person name="Henrissat B."/>
            <person name="Grigoriev I.V."/>
            <person name="Hibbett D.S."/>
            <person name="Martin F."/>
            <person name="Nordberg H.P."/>
            <person name="Cantor M.N."/>
            <person name="Hua S.X."/>
        </authorList>
    </citation>
    <scope>NUCLEOTIDE SEQUENCE [LARGE SCALE GENOMIC DNA]</scope>
    <source>
        <strain evidence="2 3">Foug A</strain>
    </source>
</reference>
<feature type="region of interest" description="Disordered" evidence="1">
    <location>
        <begin position="18"/>
        <end position="38"/>
    </location>
</feature>
<gene>
    <name evidence="2" type="ORF">SCLCIDRAFT_330193</name>
</gene>
<reference evidence="3" key="2">
    <citation type="submission" date="2015-01" db="EMBL/GenBank/DDBJ databases">
        <title>Evolutionary Origins and Diversification of the Mycorrhizal Mutualists.</title>
        <authorList>
            <consortium name="DOE Joint Genome Institute"/>
            <consortium name="Mycorrhizal Genomics Consortium"/>
            <person name="Kohler A."/>
            <person name="Kuo A."/>
            <person name="Nagy L.G."/>
            <person name="Floudas D."/>
            <person name="Copeland A."/>
            <person name="Barry K.W."/>
            <person name="Cichocki N."/>
            <person name="Veneault-Fourrey C."/>
            <person name="LaButti K."/>
            <person name="Lindquist E.A."/>
            <person name="Lipzen A."/>
            <person name="Lundell T."/>
            <person name="Morin E."/>
            <person name="Murat C."/>
            <person name="Riley R."/>
            <person name="Ohm R."/>
            <person name="Sun H."/>
            <person name="Tunlid A."/>
            <person name="Henrissat B."/>
            <person name="Grigoriev I.V."/>
            <person name="Hibbett D.S."/>
            <person name="Martin F."/>
        </authorList>
    </citation>
    <scope>NUCLEOTIDE SEQUENCE [LARGE SCALE GENOMIC DNA]</scope>
    <source>
        <strain evidence="3">Foug A</strain>
    </source>
</reference>
<evidence type="ECO:0000256" key="1">
    <source>
        <dbReference type="SAM" id="MobiDB-lite"/>
    </source>
</evidence>
<name>A0A0C3E1B1_9AGAM</name>
<protein>
    <submittedName>
        <fullName evidence="2">Uncharacterized protein</fullName>
    </submittedName>
</protein>
<proteinExistence type="predicted"/>
<evidence type="ECO:0000313" key="2">
    <source>
        <dbReference type="EMBL" id="KIM66570.1"/>
    </source>
</evidence>
<accession>A0A0C3E1B1</accession>
<evidence type="ECO:0000313" key="3">
    <source>
        <dbReference type="Proteomes" id="UP000053989"/>
    </source>
</evidence>
<sequence length="76" mass="9018">MSTKPLYSLQRSTHTLPINRVPKDFKPASKRAKYRRNSRCSNLQKYPRERAGYILPVQNNMLYDTFGTRLDAWRSQ</sequence>
<dbReference type="HOGENOM" id="CLU_2655879_0_0_1"/>
<dbReference type="InParanoid" id="A0A0C3E1B1"/>
<organism evidence="2 3">
    <name type="scientific">Scleroderma citrinum Foug A</name>
    <dbReference type="NCBI Taxonomy" id="1036808"/>
    <lineage>
        <taxon>Eukaryota</taxon>
        <taxon>Fungi</taxon>
        <taxon>Dikarya</taxon>
        <taxon>Basidiomycota</taxon>
        <taxon>Agaricomycotina</taxon>
        <taxon>Agaricomycetes</taxon>
        <taxon>Agaricomycetidae</taxon>
        <taxon>Boletales</taxon>
        <taxon>Sclerodermatineae</taxon>
        <taxon>Sclerodermataceae</taxon>
        <taxon>Scleroderma</taxon>
    </lineage>
</organism>